<dbReference type="GeneID" id="8243335"/>
<evidence type="ECO:0000256" key="12">
    <source>
        <dbReference type="PROSITE-ProRule" id="PRU00282"/>
    </source>
</evidence>
<dbReference type="FunCoup" id="C1E5S8">
    <property type="interactions" value="1488"/>
</dbReference>
<dbReference type="AlphaFoldDB" id="C1E5S8"/>
<evidence type="ECO:0000256" key="11">
    <source>
        <dbReference type="ARBA" id="ARBA00023136"/>
    </source>
</evidence>
<name>C1E5S8_MICCC</name>
<dbReference type="PRINTS" id="PR00926">
    <property type="entry name" value="MITOCARRIER"/>
</dbReference>
<evidence type="ECO:0000256" key="10">
    <source>
        <dbReference type="ARBA" id="ARBA00023128"/>
    </source>
</evidence>
<dbReference type="OMA" id="MFHSLDH"/>
<dbReference type="Proteomes" id="UP000002009">
    <property type="component" value="Chromosome 5"/>
</dbReference>
<dbReference type="OrthoDB" id="270584at2759"/>
<proteinExistence type="inferred from homology"/>
<accession>C1E5S8</accession>
<evidence type="ECO:0000256" key="2">
    <source>
        <dbReference type="ARBA" id="ARBA00006375"/>
    </source>
</evidence>
<dbReference type="InterPro" id="IPR023395">
    <property type="entry name" value="MCP_dom_sf"/>
</dbReference>
<feature type="non-terminal residue" evidence="15">
    <location>
        <position position="1"/>
    </location>
</feature>
<dbReference type="Pfam" id="PF13499">
    <property type="entry name" value="EF-hand_7"/>
    <property type="match status" value="1"/>
</dbReference>
<evidence type="ECO:0000259" key="14">
    <source>
        <dbReference type="PROSITE" id="PS50222"/>
    </source>
</evidence>
<dbReference type="STRING" id="296587.C1E5S8"/>
<organism evidence="15 16">
    <name type="scientific">Micromonas commoda (strain RCC299 / NOUM17 / CCMP2709)</name>
    <name type="common">Picoplanktonic green alga</name>
    <dbReference type="NCBI Taxonomy" id="296587"/>
    <lineage>
        <taxon>Eukaryota</taxon>
        <taxon>Viridiplantae</taxon>
        <taxon>Chlorophyta</taxon>
        <taxon>Mamiellophyceae</taxon>
        <taxon>Mamiellales</taxon>
        <taxon>Mamiellaceae</taxon>
        <taxon>Micromonas</taxon>
    </lineage>
</organism>
<evidence type="ECO:0000256" key="6">
    <source>
        <dbReference type="ARBA" id="ARBA00022737"/>
    </source>
</evidence>
<dbReference type="eggNOG" id="KOG0036">
    <property type="taxonomic scope" value="Eukaryota"/>
</dbReference>
<dbReference type="Gene3D" id="1.50.40.10">
    <property type="entry name" value="Mitochondrial carrier domain"/>
    <property type="match status" value="1"/>
</dbReference>
<dbReference type="Pfam" id="PF00153">
    <property type="entry name" value="Mito_carr"/>
    <property type="match status" value="3"/>
</dbReference>
<keyword evidence="11 12" id="KW-0472">Membrane</keyword>
<evidence type="ECO:0000256" key="7">
    <source>
        <dbReference type="ARBA" id="ARBA00022792"/>
    </source>
</evidence>
<dbReference type="CDD" id="cd00051">
    <property type="entry name" value="EFh"/>
    <property type="match status" value="1"/>
</dbReference>
<keyword evidence="3 13" id="KW-0813">Transport</keyword>
<dbReference type="InParanoid" id="C1E5S8"/>
<dbReference type="KEGG" id="mis:MICPUN_81715"/>
<feature type="repeat" description="Solcar" evidence="12">
    <location>
        <begin position="140"/>
        <end position="229"/>
    </location>
</feature>
<evidence type="ECO:0000313" key="16">
    <source>
        <dbReference type="Proteomes" id="UP000002009"/>
    </source>
</evidence>
<dbReference type="PROSITE" id="PS50222">
    <property type="entry name" value="EF_HAND_2"/>
    <property type="match status" value="2"/>
</dbReference>
<keyword evidence="10" id="KW-0496">Mitochondrion</keyword>
<evidence type="ECO:0000256" key="13">
    <source>
        <dbReference type="RuleBase" id="RU000488"/>
    </source>
</evidence>
<dbReference type="GO" id="GO:0055085">
    <property type="term" value="P:transmembrane transport"/>
    <property type="evidence" value="ECO:0007669"/>
    <property type="project" value="InterPro"/>
</dbReference>
<dbReference type="InterPro" id="IPR002067">
    <property type="entry name" value="MCP"/>
</dbReference>
<evidence type="ECO:0000256" key="8">
    <source>
        <dbReference type="ARBA" id="ARBA00022837"/>
    </source>
</evidence>
<dbReference type="PANTHER" id="PTHR24089">
    <property type="entry name" value="SOLUTE CARRIER FAMILY 25"/>
    <property type="match status" value="1"/>
</dbReference>
<keyword evidence="8" id="KW-0106">Calcium</keyword>
<reference evidence="15 16" key="1">
    <citation type="journal article" date="2009" name="Science">
        <title>Green evolution and dynamic adaptations revealed by genomes of the marine picoeukaryotes Micromonas.</title>
        <authorList>
            <person name="Worden A.Z."/>
            <person name="Lee J.H."/>
            <person name="Mock T."/>
            <person name="Rouze P."/>
            <person name="Simmons M.P."/>
            <person name="Aerts A.L."/>
            <person name="Allen A.E."/>
            <person name="Cuvelier M.L."/>
            <person name="Derelle E."/>
            <person name="Everett M.V."/>
            <person name="Foulon E."/>
            <person name="Grimwood J."/>
            <person name="Gundlach H."/>
            <person name="Henrissat B."/>
            <person name="Napoli C."/>
            <person name="McDonald S.M."/>
            <person name="Parker M.S."/>
            <person name="Rombauts S."/>
            <person name="Salamov A."/>
            <person name="Von Dassow P."/>
            <person name="Badger J.H."/>
            <person name="Coutinho P.M."/>
            <person name="Demir E."/>
            <person name="Dubchak I."/>
            <person name="Gentemann C."/>
            <person name="Eikrem W."/>
            <person name="Gready J.E."/>
            <person name="John U."/>
            <person name="Lanier W."/>
            <person name="Lindquist E.A."/>
            <person name="Lucas S."/>
            <person name="Mayer K.F."/>
            <person name="Moreau H."/>
            <person name="Not F."/>
            <person name="Otillar R."/>
            <person name="Panaud O."/>
            <person name="Pangilinan J."/>
            <person name="Paulsen I."/>
            <person name="Piegu B."/>
            <person name="Poliakov A."/>
            <person name="Robbens S."/>
            <person name="Schmutz J."/>
            <person name="Toulza E."/>
            <person name="Wyss T."/>
            <person name="Zelensky A."/>
            <person name="Zhou K."/>
            <person name="Armbrust E.V."/>
            <person name="Bhattacharya D."/>
            <person name="Goodenough U.W."/>
            <person name="Van de Peer Y."/>
            <person name="Grigoriev I.V."/>
        </authorList>
    </citation>
    <scope>NUCLEOTIDE SEQUENCE [LARGE SCALE GENOMIC DNA]</scope>
    <source>
        <strain evidence="16">RCC299 / NOUM17</strain>
    </source>
</reference>
<protein>
    <recommendedName>
        <fullName evidence="14">EF-hand domain-containing protein</fullName>
    </recommendedName>
</protein>
<dbReference type="Gene3D" id="1.10.238.10">
    <property type="entry name" value="EF-hand"/>
    <property type="match status" value="2"/>
</dbReference>
<keyword evidence="7" id="KW-0999">Mitochondrion inner membrane</keyword>
<dbReference type="InterPro" id="IPR018247">
    <property type="entry name" value="EF_Hand_1_Ca_BS"/>
</dbReference>
<dbReference type="PROSITE" id="PS00018">
    <property type="entry name" value="EF_HAND_1"/>
    <property type="match status" value="2"/>
</dbReference>
<dbReference type="SUPFAM" id="SSF103506">
    <property type="entry name" value="Mitochondrial carrier"/>
    <property type="match status" value="1"/>
</dbReference>
<comment type="similarity">
    <text evidence="2 13">Belongs to the mitochondrial carrier (TC 2.A.29) family.</text>
</comment>
<evidence type="ECO:0000256" key="9">
    <source>
        <dbReference type="ARBA" id="ARBA00022989"/>
    </source>
</evidence>
<evidence type="ECO:0000256" key="5">
    <source>
        <dbReference type="ARBA" id="ARBA00022723"/>
    </source>
</evidence>
<evidence type="ECO:0000256" key="1">
    <source>
        <dbReference type="ARBA" id="ARBA00004448"/>
    </source>
</evidence>
<dbReference type="InterPro" id="IPR018108">
    <property type="entry name" value="MCP_transmembrane"/>
</dbReference>
<dbReference type="FunFam" id="1.50.40.10:FF:000016">
    <property type="entry name" value="Solute carrier family 25 member 23"/>
    <property type="match status" value="1"/>
</dbReference>
<evidence type="ECO:0000256" key="4">
    <source>
        <dbReference type="ARBA" id="ARBA00022692"/>
    </source>
</evidence>
<dbReference type="RefSeq" id="XP_002502429.1">
    <property type="nucleotide sequence ID" value="XM_002502383.1"/>
</dbReference>
<gene>
    <name evidence="15" type="ORF">MICPUN_81715</name>
</gene>
<evidence type="ECO:0000313" key="15">
    <source>
        <dbReference type="EMBL" id="ACO63687.1"/>
    </source>
</evidence>
<dbReference type="PROSITE" id="PS50920">
    <property type="entry name" value="SOLCAR"/>
    <property type="match status" value="3"/>
</dbReference>
<keyword evidence="5" id="KW-0479">Metal-binding</keyword>
<dbReference type="SMART" id="SM00054">
    <property type="entry name" value="EFh"/>
    <property type="match status" value="3"/>
</dbReference>
<dbReference type="InterPro" id="IPR002048">
    <property type="entry name" value="EF_hand_dom"/>
</dbReference>
<dbReference type="GO" id="GO:0005743">
    <property type="term" value="C:mitochondrial inner membrane"/>
    <property type="evidence" value="ECO:0007669"/>
    <property type="project" value="UniProtKB-SubCell"/>
</dbReference>
<feature type="domain" description="EF-hand" evidence="14">
    <location>
        <begin position="80"/>
        <end position="115"/>
    </location>
</feature>
<dbReference type="InterPro" id="IPR011992">
    <property type="entry name" value="EF-hand-dom_pair"/>
</dbReference>
<comment type="subcellular location">
    <subcellularLocation>
        <location evidence="1">Mitochondrion inner membrane</location>
        <topology evidence="1">Multi-pass membrane protein</topology>
    </subcellularLocation>
</comment>
<keyword evidence="6" id="KW-0677">Repeat</keyword>
<feature type="repeat" description="Solcar" evidence="12">
    <location>
        <begin position="237"/>
        <end position="320"/>
    </location>
</feature>
<keyword evidence="9" id="KW-1133">Transmembrane helix</keyword>
<keyword evidence="4 12" id="KW-0812">Transmembrane</keyword>
<feature type="repeat" description="Solcar" evidence="12">
    <location>
        <begin position="335"/>
        <end position="420"/>
    </location>
</feature>
<dbReference type="EMBL" id="CP001326">
    <property type="protein sequence ID" value="ACO63687.1"/>
    <property type="molecule type" value="Genomic_DNA"/>
</dbReference>
<dbReference type="GO" id="GO:0005509">
    <property type="term" value="F:calcium ion binding"/>
    <property type="evidence" value="ECO:0007669"/>
    <property type="project" value="InterPro"/>
</dbReference>
<feature type="domain" description="EF-hand" evidence="14">
    <location>
        <begin position="44"/>
        <end position="79"/>
    </location>
</feature>
<sequence>EVEEGLRRRGIAVSDDQLRSMLGELDANKDRRISASEFDAFCDKRRANIKQVFRDVDADGDGQIDSKELRRGVERAGLKISDEQLRAAFKRMDLDRDGRLSFDEFESTLMLLPHGANPEAVFDAFAHRAFVDDPDGGETIGTAKKLASGGVAGAVSRSATAPIDRIKTIMQAGRLPSSGGIAPVAGAAARAVWHEGGWRAFWRGNGANVAKVVPETATKYVAFDILKRQLATDPGNATVLERFAAGGMAGAAAQTVVYPLEIVKTRVSLSAGGCSMATVIAGVLRTEGTRGLFKGLTPSLVGIFPYAGIDLMANSVLKDALAAKYAEVGRDPGVAELLGCGMASSTSAMLVTYPLNLVRTRLQASGMPGQPTYSGPVECAGKILAKEGFAGLYRGLVPNLAKVLPATSVSYAVYDVLSSWQRRKGED</sequence>
<evidence type="ECO:0000256" key="3">
    <source>
        <dbReference type="ARBA" id="ARBA00022448"/>
    </source>
</evidence>
<dbReference type="SUPFAM" id="SSF47473">
    <property type="entry name" value="EF-hand"/>
    <property type="match status" value="1"/>
</dbReference>
<keyword evidence="16" id="KW-1185">Reference proteome</keyword>